<evidence type="ECO:0000256" key="1">
    <source>
        <dbReference type="SAM" id="MobiDB-lite"/>
    </source>
</evidence>
<protein>
    <submittedName>
        <fullName evidence="2">Uncharacterized protein</fullName>
    </submittedName>
</protein>
<keyword evidence="3" id="KW-1185">Reference proteome</keyword>
<name>A0AAN6VW20_9PEZI</name>
<dbReference type="AlphaFoldDB" id="A0AAN6VW20"/>
<dbReference type="Proteomes" id="UP001302745">
    <property type="component" value="Unassembled WGS sequence"/>
</dbReference>
<evidence type="ECO:0000313" key="2">
    <source>
        <dbReference type="EMBL" id="KAK4157216.1"/>
    </source>
</evidence>
<evidence type="ECO:0000313" key="3">
    <source>
        <dbReference type="Proteomes" id="UP001302745"/>
    </source>
</evidence>
<reference evidence="2" key="2">
    <citation type="submission" date="2023-05" db="EMBL/GenBank/DDBJ databases">
        <authorList>
            <consortium name="Lawrence Berkeley National Laboratory"/>
            <person name="Steindorff A."/>
            <person name="Hensen N."/>
            <person name="Bonometti L."/>
            <person name="Westerberg I."/>
            <person name="Brannstrom I.O."/>
            <person name="Guillou S."/>
            <person name="Cros-Aarteil S."/>
            <person name="Calhoun S."/>
            <person name="Haridas S."/>
            <person name="Kuo A."/>
            <person name="Mondo S."/>
            <person name="Pangilinan J."/>
            <person name="Riley R."/>
            <person name="Labutti K."/>
            <person name="Andreopoulos B."/>
            <person name="Lipzen A."/>
            <person name="Chen C."/>
            <person name="Yanf M."/>
            <person name="Daum C."/>
            <person name="Ng V."/>
            <person name="Clum A."/>
            <person name="Ohm R."/>
            <person name="Martin F."/>
            <person name="Silar P."/>
            <person name="Natvig D."/>
            <person name="Lalanne C."/>
            <person name="Gautier V."/>
            <person name="Ament-Velasquez S.L."/>
            <person name="Kruys A."/>
            <person name="Hutchinson M.I."/>
            <person name="Powell A.J."/>
            <person name="Barry K."/>
            <person name="Miller A.N."/>
            <person name="Grigoriev I.V."/>
            <person name="Debuchy R."/>
            <person name="Gladieux P."/>
            <person name="Thoren M.H."/>
            <person name="Johannesson H."/>
        </authorList>
    </citation>
    <scope>NUCLEOTIDE SEQUENCE</scope>
    <source>
        <strain evidence="2">CBS 538.74</strain>
    </source>
</reference>
<gene>
    <name evidence="2" type="ORF">C8A00DRAFT_11939</name>
</gene>
<organism evidence="2 3">
    <name type="scientific">Chaetomidium leptoderma</name>
    <dbReference type="NCBI Taxonomy" id="669021"/>
    <lineage>
        <taxon>Eukaryota</taxon>
        <taxon>Fungi</taxon>
        <taxon>Dikarya</taxon>
        <taxon>Ascomycota</taxon>
        <taxon>Pezizomycotina</taxon>
        <taxon>Sordariomycetes</taxon>
        <taxon>Sordariomycetidae</taxon>
        <taxon>Sordariales</taxon>
        <taxon>Chaetomiaceae</taxon>
        <taxon>Chaetomidium</taxon>
    </lineage>
</organism>
<feature type="region of interest" description="Disordered" evidence="1">
    <location>
        <begin position="1"/>
        <end position="162"/>
    </location>
</feature>
<comment type="caution">
    <text evidence="2">The sequence shown here is derived from an EMBL/GenBank/DDBJ whole genome shotgun (WGS) entry which is preliminary data.</text>
</comment>
<dbReference type="EMBL" id="MU856854">
    <property type="protein sequence ID" value="KAK4157216.1"/>
    <property type="molecule type" value="Genomic_DNA"/>
</dbReference>
<reference evidence="2" key="1">
    <citation type="journal article" date="2023" name="Mol. Phylogenet. Evol.">
        <title>Genome-scale phylogeny and comparative genomics of the fungal order Sordariales.</title>
        <authorList>
            <person name="Hensen N."/>
            <person name="Bonometti L."/>
            <person name="Westerberg I."/>
            <person name="Brannstrom I.O."/>
            <person name="Guillou S."/>
            <person name="Cros-Aarteil S."/>
            <person name="Calhoun S."/>
            <person name="Haridas S."/>
            <person name="Kuo A."/>
            <person name="Mondo S."/>
            <person name="Pangilinan J."/>
            <person name="Riley R."/>
            <person name="LaButti K."/>
            <person name="Andreopoulos B."/>
            <person name="Lipzen A."/>
            <person name="Chen C."/>
            <person name="Yan M."/>
            <person name="Daum C."/>
            <person name="Ng V."/>
            <person name="Clum A."/>
            <person name="Steindorff A."/>
            <person name="Ohm R.A."/>
            <person name="Martin F."/>
            <person name="Silar P."/>
            <person name="Natvig D.O."/>
            <person name="Lalanne C."/>
            <person name="Gautier V."/>
            <person name="Ament-Velasquez S.L."/>
            <person name="Kruys A."/>
            <person name="Hutchinson M.I."/>
            <person name="Powell A.J."/>
            <person name="Barry K."/>
            <person name="Miller A.N."/>
            <person name="Grigoriev I.V."/>
            <person name="Debuchy R."/>
            <person name="Gladieux P."/>
            <person name="Hiltunen Thoren M."/>
            <person name="Johannesson H."/>
        </authorList>
    </citation>
    <scope>NUCLEOTIDE SEQUENCE</scope>
    <source>
        <strain evidence="2">CBS 538.74</strain>
    </source>
</reference>
<accession>A0AAN6VW20</accession>
<proteinExistence type="predicted"/>
<feature type="compositionally biased region" description="Polar residues" evidence="1">
    <location>
        <begin position="22"/>
        <end position="51"/>
    </location>
</feature>
<feature type="compositionally biased region" description="Basic and acidic residues" evidence="1">
    <location>
        <begin position="52"/>
        <end position="68"/>
    </location>
</feature>
<feature type="compositionally biased region" description="Basic and acidic residues" evidence="1">
    <location>
        <begin position="113"/>
        <end position="136"/>
    </location>
</feature>
<sequence>MADRHAPSGRALTSGVSKARSAMTSTSHSVRRNLFQSQLTRRPPATSSTSPEELHLDADVQEEHENEHNGQFQSQPETPFPQDDIVVRDHNGEIELDDPPTPTIDDPEDMEALEARHENEMERQRLSEAVKQHQIDQHNVPAQPEGKAFSSSSTGGKCSAKPLVHPAKTKHFASTTELLEAVKASLRAKVSALDEDNWLYEPGAFPQHQ</sequence>